<organism evidence="5 6">
    <name type="scientific">Legionella norrlandica</name>
    <dbReference type="NCBI Taxonomy" id="1498499"/>
    <lineage>
        <taxon>Bacteria</taxon>
        <taxon>Pseudomonadati</taxon>
        <taxon>Pseudomonadota</taxon>
        <taxon>Gammaproteobacteria</taxon>
        <taxon>Legionellales</taxon>
        <taxon>Legionellaceae</taxon>
        <taxon>Legionella</taxon>
    </lineage>
</organism>
<protein>
    <submittedName>
        <fullName evidence="5">Metallophosphatase</fullName>
    </submittedName>
</protein>
<name>A0A0A2SWX0_9GAMM</name>
<evidence type="ECO:0000256" key="1">
    <source>
        <dbReference type="ARBA" id="ARBA00022801"/>
    </source>
</evidence>
<dbReference type="Gene3D" id="3.60.21.10">
    <property type="match status" value="1"/>
</dbReference>
<sequence>MSCILKVAMLLLCFVSLAFSAPQFLTISDIHYGAENTEKDGQDTGNEFLAVTLKRLEELTQKVDFILYLGDLPTHSLFSTIKKEEYEKVVFHGLYEADQGKKPMFYVTGNNDSLLGNYQPFSSNGKSPLSFASDWTGACAYCDELIIDATPMYQHGYYSSYVIPNNKDIILIALNSVQWTKTPILLPKYPNQKKDAFMQLSWLEQQLKNHHAKQLLLAMHVPPGTAYNGTSFWHEIYLDSFLKLLDKYHHSYDQITLLFSHSHMEEFRKIKLSDGTNIYAYSTPGISRVHHNNPGMKIFTLDKKMRIRNFITYFTSDLYEWGNECYQAMSAPDAIFPKCQNQTMSQCLGALSSEQVCDNLEHGLFYGVKSTHVPDQACRKTYQVN</sequence>
<feature type="domain" description="Calcineurin-like phosphoesterase" evidence="4">
    <location>
        <begin position="24"/>
        <end position="263"/>
    </location>
</feature>
<dbReference type="InterPro" id="IPR004843">
    <property type="entry name" value="Calcineurin-like_PHP"/>
</dbReference>
<dbReference type="AlphaFoldDB" id="A0A0A2SWX0"/>
<dbReference type="PANTHER" id="PTHR10340">
    <property type="entry name" value="SPHINGOMYELIN PHOSPHODIESTERASE"/>
    <property type="match status" value="1"/>
</dbReference>
<dbReference type="Proteomes" id="UP000054422">
    <property type="component" value="Unassembled WGS sequence"/>
</dbReference>
<proteinExistence type="predicted"/>
<dbReference type="OrthoDB" id="5642456at2"/>
<reference evidence="5 6" key="1">
    <citation type="submission" date="2014-05" db="EMBL/GenBank/DDBJ databases">
        <authorList>
            <person name="Rizzardi K."/>
            <person name="Winiecka-Krusnell J."/>
            <person name="Ramliden M."/>
            <person name="Alm E."/>
            <person name="Andersson S."/>
            <person name="Byfors S."/>
        </authorList>
    </citation>
    <scope>NUCLEOTIDE SEQUENCE [LARGE SCALE GENOMIC DNA]</scope>
    <source>
        <strain evidence="5 6">LEGN</strain>
    </source>
</reference>
<evidence type="ECO:0000256" key="3">
    <source>
        <dbReference type="SAM" id="SignalP"/>
    </source>
</evidence>
<dbReference type="EMBL" id="JNCF01000003">
    <property type="protein sequence ID" value="KGP64236.1"/>
    <property type="molecule type" value="Genomic_DNA"/>
</dbReference>
<accession>A0A0A2SWX0</accession>
<evidence type="ECO:0000313" key="5">
    <source>
        <dbReference type="EMBL" id="KGP64236.1"/>
    </source>
</evidence>
<keyword evidence="2" id="KW-0325">Glycoprotein</keyword>
<keyword evidence="3" id="KW-0732">Signal</keyword>
<dbReference type="PANTHER" id="PTHR10340:SF57">
    <property type="entry name" value="METALLOPHOS DOMAIN-CONTAINING PROTEIN"/>
    <property type="match status" value="1"/>
</dbReference>
<dbReference type="GO" id="GO:0016787">
    <property type="term" value="F:hydrolase activity"/>
    <property type="evidence" value="ECO:0007669"/>
    <property type="project" value="UniProtKB-KW"/>
</dbReference>
<evidence type="ECO:0000256" key="2">
    <source>
        <dbReference type="ARBA" id="ARBA00023180"/>
    </source>
</evidence>
<feature type="chain" id="PRO_5001993914" evidence="3">
    <location>
        <begin position="21"/>
        <end position="385"/>
    </location>
</feature>
<evidence type="ECO:0000313" key="6">
    <source>
        <dbReference type="Proteomes" id="UP000054422"/>
    </source>
</evidence>
<dbReference type="STRING" id="1498499.EP47_04065"/>
<keyword evidence="6" id="KW-1185">Reference proteome</keyword>
<dbReference type="RefSeq" id="WP_035886917.1">
    <property type="nucleotide sequence ID" value="NZ_JNCF01000003.1"/>
</dbReference>
<keyword evidence="1" id="KW-0378">Hydrolase</keyword>
<gene>
    <name evidence="5" type="ORF">EP47_04065</name>
</gene>
<feature type="signal peptide" evidence="3">
    <location>
        <begin position="1"/>
        <end position="20"/>
    </location>
</feature>
<dbReference type="InterPro" id="IPR029052">
    <property type="entry name" value="Metallo-depent_PP-like"/>
</dbReference>
<evidence type="ECO:0000259" key="4">
    <source>
        <dbReference type="Pfam" id="PF00149"/>
    </source>
</evidence>
<dbReference type="Pfam" id="PF00149">
    <property type="entry name" value="Metallophos"/>
    <property type="match status" value="1"/>
</dbReference>
<comment type="caution">
    <text evidence="5">The sequence shown here is derived from an EMBL/GenBank/DDBJ whole genome shotgun (WGS) entry which is preliminary data.</text>
</comment>
<dbReference type="SUPFAM" id="SSF56300">
    <property type="entry name" value="Metallo-dependent phosphatases"/>
    <property type="match status" value="1"/>
</dbReference>